<gene>
    <name evidence="2" type="ORF">G3574_24175</name>
</gene>
<dbReference type="AlphaFoldDB" id="A0A6B3SUC9"/>
<dbReference type="SUPFAM" id="SSF53474">
    <property type="entry name" value="alpha/beta-Hydrolases"/>
    <property type="match status" value="1"/>
</dbReference>
<sequence>MRQPASLPPFFAVRFSSLAVACAATLLAGCSSKPVVAPEQVKAPTAPSAAVSENDYSNGDNWLCLHGRIDACSVNLDASVFRRGGEPAGHEGYQPASNPPVDCFYVYPTISNDPTPNSDMNPGPEEKRAVEHQFARFGSVCRLFAPVYRQVTIQGLRSRLTGQPMAVNPQVAYGDVLAAWRYYLQHHNQGRGIVLVGHSQGARILSELLRQEVEGKPVQKQLVSALLIGTNISVPPGKDVGGTFSQLPLCRSASQAGCVITYVSFRDRLPPPANSLFGRVGDGSQVACTNPAALGGGRGVLRSYLPVQTNLTGQAHDKTAFAAMAKRADAPFASPEGIASAECVQRDNASYLSVSIDPAYTAKGIDIAGDLYYGDRLLQEWGLHLVDVDLAQGNLIDIVRQQSKAWTTANR</sequence>
<dbReference type="Pfam" id="PF11288">
    <property type="entry name" value="DUF3089"/>
    <property type="match status" value="1"/>
</dbReference>
<name>A0A6B3SUC9_9BURK</name>
<evidence type="ECO:0000313" key="3">
    <source>
        <dbReference type="Proteomes" id="UP000482155"/>
    </source>
</evidence>
<feature type="chain" id="PRO_5025376787" evidence="1">
    <location>
        <begin position="22"/>
        <end position="411"/>
    </location>
</feature>
<comment type="caution">
    <text evidence="2">The sequence shown here is derived from an EMBL/GenBank/DDBJ whole genome shotgun (WGS) entry which is preliminary data.</text>
</comment>
<evidence type="ECO:0000256" key="1">
    <source>
        <dbReference type="SAM" id="SignalP"/>
    </source>
</evidence>
<reference evidence="2 3" key="1">
    <citation type="submission" date="2020-02" db="EMBL/GenBank/DDBJ databases">
        <authorList>
            <person name="Kim M.K."/>
        </authorList>
    </citation>
    <scope>NUCLEOTIDE SEQUENCE [LARGE SCALE GENOMIC DNA]</scope>
    <source>
        <strain evidence="2 3">17J57-3</strain>
    </source>
</reference>
<proteinExistence type="predicted"/>
<dbReference type="InterPro" id="IPR029058">
    <property type="entry name" value="AB_hydrolase_fold"/>
</dbReference>
<dbReference type="RefSeq" id="WP_163968099.1">
    <property type="nucleotide sequence ID" value="NZ_JAAIVB010000078.1"/>
</dbReference>
<accession>A0A6B3SUC9</accession>
<feature type="signal peptide" evidence="1">
    <location>
        <begin position="1"/>
        <end position="21"/>
    </location>
</feature>
<evidence type="ECO:0000313" key="2">
    <source>
        <dbReference type="EMBL" id="NEX64191.1"/>
    </source>
</evidence>
<dbReference type="Proteomes" id="UP000482155">
    <property type="component" value="Unassembled WGS sequence"/>
</dbReference>
<dbReference type="InterPro" id="IPR021440">
    <property type="entry name" value="DUF3089"/>
</dbReference>
<organism evidence="2 3">
    <name type="scientific">Noviherbaspirillum galbum</name>
    <dbReference type="NCBI Taxonomy" id="2709383"/>
    <lineage>
        <taxon>Bacteria</taxon>
        <taxon>Pseudomonadati</taxon>
        <taxon>Pseudomonadota</taxon>
        <taxon>Betaproteobacteria</taxon>
        <taxon>Burkholderiales</taxon>
        <taxon>Oxalobacteraceae</taxon>
        <taxon>Noviherbaspirillum</taxon>
    </lineage>
</organism>
<keyword evidence="1" id="KW-0732">Signal</keyword>
<dbReference type="PROSITE" id="PS51257">
    <property type="entry name" value="PROKAR_LIPOPROTEIN"/>
    <property type="match status" value="1"/>
</dbReference>
<keyword evidence="3" id="KW-1185">Reference proteome</keyword>
<dbReference type="EMBL" id="JAAIVB010000078">
    <property type="protein sequence ID" value="NEX64191.1"/>
    <property type="molecule type" value="Genomic_DNA"/>
</dbReference>
<protein>
    <submittedName>
        <fullName evidence="2">DUF3089 domain-containing protein</fullName>
    </submittedName>
</protein>